<evidence type="ECO:0000313" key="1">
    <source>
        <dbReference type="EMBL" id="OAT57718.1"/>
    </source>
</evidence>
<comment type="caution">
    <text evidence="1">The sequence shown here is derived from an EMBL/GenBank/DDBJ whole genome shotgun (WGS) entry which is preliminary data.</text>
</comment>
<gene>
    <name evidence="1" type="ORF">M993_03462</name>
</gene>
<evidence type="ECO:0000313" key="2">
    <source>
        <dbReference type="Proteomes" id="UP000078431"/>
    </source>
</evidence>
<organism evidence="1 2">
    <name type="scientific">Obesumbacterium proteus ATCC 12841</name>
    <dbReference type="NCBI Taxonomy" id="1354268"/>
    <lineage>
        <taxon>Bacteria</taxon>
        <taxon>Pseudomonadati</taxon>
        <taxon>Pseudomonadota</taxon>
        <taxon>Gammaproteobacteria</taxon>
        <taxon>Enterobacterales</taxon>
        <taxon>Hafniaceae</taxon>
        <taxon>Obesumbacterium</taxon>
    </lineage>
</organism>
<sequence length="147" mass="17137">MHRINFSSAHSVCIHRDIISNELSEIVKSIYIENSDNEKYTIAIEFDPTEMVGQGDGWIWNSTPTNLDNIVKILENHTNKKISEWDFVIFDNISEASFNETDNSKALIQDEIFEKKYDSGHLLLPDLLGYAEWKKMPYTYRKKYGLI</sequence>
<dbReference type="Proteomes" id="UP000078431">
    <property type="component" value="Unassembled WGS sequence"/>
</dbReference>
<proteinExistence type="predicted"/>
<dbReference type="AlphaFoldDB" id="A0AA91EBY0"/>
<protein>
    <submittedName>
        <fullName evidence="1">Uncharacterized protein</fullName>
    </submittedName>
</protein>
<name>A0AA91EBY0_9GAMM</name>
<reference evidence="1 2" key="1">
    <citation type="submission" date="2016-04" db="EMBL/GenBank/DDBJ databases">
        <title>ATOL: Assembling a taxonomically balanced genome-scale reconstruction of the evolutionary history of the Enterobacteriaceae.</title>
        <authorList>
            <person name="Plunkett G.III."/>
            <person name="Neeno-Eckwall E.C."/>
            <person name="Glasner J.D."/>
            <person name="Perna N.T."/>
        </authorList>
    </citation>
    <scope>NUCLEOTIDE SEQUENCE [LARGE SCALE GENOMIC DNA]</scope>
    <source>
        <strain evidence="1 2">ATCC 12841</strain>
    </source>
</reference>
<keyword evidence="2" id="KW-1185">Reference proteome</keyword>
<dbReference type="EMBL" id="LXEX01000054">
    <property type="protein sequence ID" value="OAT57718.1"/>
    <property type="molecule type" value="Genomic_DNA"/>
</dbReference>
<accession>A0AA91EBY0</accession>